<gene>
    <name evidence="9" type="ORF">GCA01S_030_00640</name>
</gene>
<dbReference type="Proteomes" id="UP000023561">
    <property type="component" value="Unassembled WGS sequence"/>
</dbReference>
<feature type="transmembrane region" description="Helical" evidence="7">
    <location>
        <begin position="12"/>
        <end position="37"/>
    </location>
</feature>
<organism evidence="9 10">
    <name type="scientific">Parageobacillus caldoxylosilyticus NBRC 107762</name>
    <dbReference type="NCBI Taxonomy" id="1220594"/>
    <lineage>
        <taxon>Bacteria</taxon>
        <taxon>Bacillati</taxon>
        <taxon>Bacillota</taxon>
        <taxon>Bacilli</taxon>
        <taxon>Bacillales</taxon>
        <taxon>Anoxybacillaceae</taxon>
        <taxon>Saccharococcus</taxon>
    </lineage>
</organism>
<keyword evidence="2 7" id="KW-0813">Transport</keyword>
<feature type="domain" description="ABC transmembrane type-1" evidence="8">
    <location>
        <begin position="70"/>
        <end position="285"/>
    </location>
</feature>
<evidence type="ECO:0000259" key="8">
    <source>
        <dbReference type="PROSITE" id="PS50928"/>
    </source>
</evidence>
<keyword evidence="4 7" id="KW-0812">Transmembrane</keyword>
<dbReference type="InterPro" id="IPR051393">
    <property type="entry name" value="ABC_transporter_permease"/>
</dbReference>
<keyword evidence="6 7" id="KW-0472">Membrane</keyword>
<dbReference type="GO" id="GO:0055085">
    <property type="term" value="P:transmembrane transport"/>
    <property type="evidence" value="ECO:0007669"/>
    <property type="project" value="InterPro"/>
</dbReference>
<dbReference type="InterPro" id="IPR035906">
    <property type="entry name" value="MetI-like_sf"/>
</dbReference>
<feature type="transmembrane region" description="Helical" evidence="7">
    <location>
        <begin position="264"/>
        <end position="284"/>
    </location>
</feature>
<evidence type="ECO:0000313" key="10">
    <source>
        <dbReference type="Proteomes" id="UP000023561"/>
    </source>
</evidence>
<dbReference type="SUPFAM" id="SSF161098">
    <property type="entry name" value="MetI-like"/>
    <property type="match status" value="1"/>
</dbReference>
<evidence type="ECO:0000256" key="3">
    <source>
        <dbReference type="ARBA" id="ARBA00022475"/>
    </source>
</evidence>
<dbReference type="PANTHER" id="PTHR30193:SF1">
    <property type="entry name" value="ABC TRANSPORTER PERMEASE PROTEIN YESP-RELATED"/>
    <property type="match status" value="1"/>
</dbReference>
<dbReference type="OrthoDB" id="9788108at2"/>
<evidence type="ECO:0000256" key="7">
    <source>
        <dbReference type="RuleBase" id="RU363032"/>
    </source>
</evidence>
<evidence type="ECO:0000256" key="5">
    <source>
        <dbReference type="ARBA" id="ARBA00022989"/>
    </source>
</evidence>
<dbReference type="PANTHER" id="PTHR30193">
    <property type="entry name" value="ABC TRANSPORTER PERMEASE PROTEIN"/>
    <property type="match status" value="1"/>
</dbReference>
<feature type="transmembrane region" description="Helical" evidence="7">
    <location>
        <begin position="155"/>
        <end position="178"/>
    </location>
</feature>
<dbReference type="GO" id="GO:0005886">
    <property type="term" value="C:plasma membrane"/>
    <property type="evidence" value="ECO:0007669"/>
    <property type="project" value="UniProtKB-SubCell"/>
</dbReference>
<keyword evidence="5 7" id="KW-1133">Transmembrane helix</keyword>
<keyword evidence="10" id="KW-1185">Reference proteome</keyword>
<protein>
    <submittedName>
        <fullName evidence="9">Putative ABC transporter permease protein</fullName>
    </submittedName>
</protein>
<evidence type="ECO:0000256" key="1">
    <source>
        <dbReference type="ARBA" id="ARBA00004651"/>
    </source>
</evidence>
<evidence type="ECO:0000256" key="6">
    <source>
        <dbReference type="ARBA" id="ARBA00023136"/>
    </source>
</evidence>
<comment type="subcellular location">
    <subcellularLocation>
        <location evidence="1 7">Cell membrane</location>
        <topology evidence="1 7">Multi-pass membrane protein</topology>
    </subcellularLocation>
</comment>
<feature type="transmembrane region" description="Helical" evidence="7">
    <location>
        <begin position="204"/>
        <end position="225"/>
    </location>
</feature>
<keyword evidence="3" id="KW-1003">Cell membrane</keyword>
<reference evidence="9 10" key="1">
    <citation type="submission" date="2014-04" db="EMBL/GenBank/DDBJ databases">
        <title>Whole genome shotgun sequence of Geobacillus caldoxylosilyticus NBRC 107762.</title>
        <authorList>
            <person name="Hosoyama A."/>
            <person name="Hosoyama Y."/>
            <person name="Katano-Makiyama Y."/>
            <person name="Tsuchikane K."/>
            <person name="Ohji S."/>
            <person name="Ichikawa N."/>
            <person name="Yamazoe A."/>
            <person name="Fujita N."/>
        </authorList>
    </citation>
    <scope>NUCLEOTIDE SEQUENCE [LARGE SCALE GENOMIC DNA]</scope>
    <source>
        <strain evidence="9 10">NBRC 107762</strain>
    </source>
</reference>
<feature type="transmembrane region" description="Helical" evidence="7">
    <location>
        <begin position="107"/>
        <end position="128"/>
    </location>
</feature>
<dbReference type="PROSITE" id="PS50928">
    <property type="entry name" value="ABC_TM1"/>
    <property type="match status" value="1"/>
</dbReference>
<evidence type="ECO:0000313" key="9">
    <source>
        <dbReference type="EMBL" id="GAJ39983.1"/>
    </source>
</evidence>
<dbReference type="EMBL" id="BAWO01000030">
    <property type="protein sequence ID" value="GAJ39983.1"/>
    <property type="molecule type" value="Genomic_DNA"/>
</dbReference>
<dbReference type="Gene3D" id="1.10.3720.10">
    <property type="entry name" value="MetI-like"/>
    <property type="match status" value="1"/>
</dbReference>
<dbReference type="Pfam" id="PF00528">
    <property type="entry name" value="BPD_transp_1"/>
    <property type="match status" value="1"/>
</dbReference>
<sequence>MRKNAWKENLSAYAFLSPWIIGFLLFTGGPIIVSFLLSFTKWNLLGDPRFIGWENYKYMFSGDSDFFNSLKVTILFTVINVSVSVIASLFLAVLLNFKVKYISIFQFFYFVPAVMPSVVMACVFKLMFNKELGVVNYLLSLIGVDHPPNWLSDSFWVWPTLAIASIFTYATGQMMLIFHSSLKEVPKELYEACDLDGANFMQRFFYVTLPSISPIILFNTVVATINSFNSSFTLIYPLTNGGPDNATEVLSLSIYKNAFKLFDMGYASALAVVLFIIVALVSALQFRLSRNWVHYD</sequence>
<name>A0A023DFI9_9BACL</name>
<dbReference type="CDD" id="cd06261">
    <property type="entry name" value="TM_PBP2"/>
    <property type="match status" value="1"/>
</dbReference>
<proteinExistence type="inferred from homology"/>
<evidence type="ECO:0000256" key="4">
    <source>
        <dbReference type="ARBA" id="ARBA00022692"/>
    </source>
</evidence>
<dbReference type="AlphaFoldDB" id="A0A023DFI9"/>
<comment type="caution">
    <text evidence="9">The sequence shown here is derived from an EMBL/GenBank/DDBJ whole genome shotgun (WGS) entry which is preliminary data.</text>
</comment>
<feature type="transmembrane region" description="Helical" evidence="7">
    <location>
        <begin position="74"/>
        <end position="95"/>
    </location>
</feature>
<evidence type="ECO:0000256" key="2">
    <source>
        <dbReference type="ARBA" id="ARBA00022448"/>
    </source>
</evidence>
<dbReference type="InterPro" id="IPR000515">
    <property type="entry name" value="MetI-like"/>
</dbReference>
<comment type="similarity">
    <text evidence="7">Belongs to the binding-protein-dependent transport system permease family.</text>
</comment>
<dbReference type="RefSeq" id="WP_017434306.1">
    <property type="nucleotide sequence ID" value="NZ_BAWO01000030.1"/>
</dbReference>
<accession>A0A023DFI9</accession>